<dbReference type="RefSeq" id="WP_096795555.1">
    <property type="nucleotide sequence ID" value="NZ_NXHE01000007.1"/>
</dbReference>
<dbReference type="EMBL" id="NXHE01000007">
    <property type="protein sequence ID" value="PCM50208.1"/>
    <property type="molecule type" value="Genomic_DNA"/>
</dbReference>
<protein>
    <submittedName>
        <fullName evidence="1">Uncharacterized protein</fullName>
    </submittedName>
</protein>
<sequence>MKLIVSYVIFYTTVDQVLLGNSSTMSDVHYEFISLLAPEYSACGSIQDIEAEFEAGRNYTDGNNHVANSQRKVKTLKVEIFSVEP</sequence>
<dbReference type="AlphaFoldDB" id="A0A854X3T2"/>
<organism evidence="1 2">
    <name type="scientific">Pseudomonas fluorescens</name>
    <dbReference type="NCBI Taxonomy" id="294"/>
    <lineage>
        <taxon>Bacteria</taxon>
        <taxon>Pseudomonadati</taxon>
        <taxon>Pseudomonadota</taxon>
        <taxon>Gammaproteobacteria</taxon>
        <taxon>Pseudomonadales</taxon>
        <taxon>Pseudomonadaceae</taxon>
        <taxon>Pseudomonas</taxon>
    </lineage>
</organism>
<gene>
    <name evidence="1" type="ORF">CP335_08385</name>
</gene>
<name>A0A854X3T2_PSEFL</name>
<reference evidence="1 2" key="1">
    <citation type="submission" date="2017-09" db="EMBL/GenBank/DDBJ databases">
        <authorList>
            <person name="Haney C."/>
            <person name="Melnyk R."/>
        </authorList>
    </citation>
    <scope>NUCLEOTIDE SEQUENCE [LARGE SCALE GENOMIC DNA]</scope>
    <source>
        <strain evidence="1 2">CH229</strain>
    </source>
</reference>
<evidence type="ECO:0000313" key="2">
    <source>
        <dbReference type="Proteomes" id="UP000218643"/>
    </source>
</evidence>
<reference evidence="1 2" key="2">
    <citation type="submission" date="2017-10" db="EMBL/GenBank/DDBJ databases">
        <title>Rhizosphere-associated Pseudomonas modulate jasmonic acid/salicylic acid antagonism to induce systemic resistance to herbivores at the cost of susceptibility to pathogens.</title>
        <authorList>
            <person name="Haney C.H."/>
            <person name="Wiesmann C.L."/>
            <person name="Shapiro L.R."/>
            <person name="O'Sullivan L.R."/>
            <person name="Khorasani S."/>
            <person name="Melnyk R.A."/>
            <person name="Xiao L."/>
            <person name="Bush J."/>
            <person name="Carrillo J."/>
            <person name="Pierce N.E."/>
            <person name="Ausubel F.M."/>
        </authorList>
    </citation>
    <scope>NUCLEOTIDE SEQUENCE [LARGE SCALE GENOMIC DNA]</scope>
    <source>
        <strain evidence="1 2">CH229</strain>
    </source>
</reference>
<comment type="caution">
    <text evidence="1">The sequence shown here is derived from an EMBL/GenBank/DDBJ whole genome shotgun (WGS) entry which is preliminary data.</text>
</comment>
<evidence type="ECO:0000313" key="1">
    <source>
        <dbReference type="EMBL" id="PCM50208.1"/>
    </source>
</evidence>
<dbReference type="Proteomes" id="UP000218643">
    <property type="component" value="Unassembled WGS sequence"/>
</dbReference>
<proteinExistence type="predicted"/>
<accession>A0A854X3T2</accession>